<dbReference type="AlphaFoldDB" id="A0A938YDU7"/>
<organism evidence="2 3">
    <name type="scientific">Nakamurella leprariae</name>
    <dbReference type="NCBI Taxonomy" id="2803911"/>
    <lineage>
        <taxon>Bacteria</taxon>
        <taxon>Bacillati</taxon>
        <taxon>Actinomycetota</taxon>
        <taxon>Actinomycetes</taxon>
        <taxon>Nakamurellales</taxon>
        <taxon>Nakamurellaceae</taxon>
        <taxon>Nakamurella</taxon>
    </lineage>
</organism>
<keyword evidence="3" id="KW-1185">Reference proteome</keyword>
<dbReference type="InterPro" id="IPR043131">
    <property type="entry name" value="BCAT-like_N"/>
</dbReference>
<dbReference type="Proteomes" id="UP000663792">
    <property type="component" value="Unassembled WGS sequence"/>
</dbReference>
<evidence type="ECO:0000313" key="3">
    <source>
        <dbReference type="Proteomes" id="UP000663792"/>
    </source>
</evidence>
<dbReference type="InterPro" id="IPR050571">
    <property type="entry name" value="Class-IV_PLP-Dep_Aminotrnsfr"/>
</dbReference>
<keyword evidence="2" id="KW-0032">Aminotransferase</keyword>
<gene>
    <name evidence="2" type="ORF">JL106_04865</name>
</gene>
<keyword evidence="2" id="KW-0808">Transferase</keyword>
<comment type="similarity">
    <text evidence="1">Belongs to the class-IV pyridoxal-phosphate-dependent aminotransferase family.</text>
</comment>
<protein>
    <submittedName>
        <fullName evidence="2">Aminotransferase class IV</fullName>
    </submittedName>
</protein>
<dbReference type="RefSeq" id="WP_205259568.1">
    <property type="nucleotide sequence ID" value="NZ_JAERWK010000006.1"/>
</dbReference>
<dbReference type="GO" id="GO:0005829">
    <property type="term" value="C:cytosol"/>
    <property type="evidence" value="ECO:0007669"/>
    <property type="project" value="TreeGrafter"/>
</dbReference>
<accession>A0A938YDU7</accession>
<dbReference type="GO" id="GO:0046394">
    <property type="term" value="P:carboxylic acid biosynthetic process"/>
    <property type="evidence" value="ECO:0007669"/>
    <property type="project" value="UniProtKB-ARBA"/>
</dbReference>
<dbReference type="Gene3D" id="3.30.470.10">
    <property type="match status" value="1"/>
</dbReference>
<dbReference type="InterPro" id="IPR001544">
    <property type="entry name" value="Aminotrans_IV"/>
</dbReference>
<dbReference type="Pfam" id="PF01063">
    <property type="entry name" value="Aminotran_4"/>
    <property type="match status" value="1"/>
</dbReference>
<dbReference type="PANTHER" id="PTHR42743:SF11">
    <property type="entry name" value="AMINODEOXYCHORISMATE LYASE"/>
    <property type="match status" value="1"/>
</dbReference>
<comment type="caution">
    <text evidence="2">The sequence shown here is derived from an EMBL/GenBank/DDBJ whole genome shotgun (WGS) entry which is preliminary data.</text>
</comment>
<dbReference type="SUPFAM" id="SSF56752">
    <property type="entry name" value="D-aminoacid aminotransferase-like PLP-dependent enzymes"/>
    <property type="match status" value="1"/>
</dbReference>
<reference evidence="2" key="1">
    <citation type="submission" date="2021-01" db="EMBL/GenBank/DDBJ databases">
        <title>YIM 132084 draft genome.</title>
        <authorList>
            <person name="An D."/>
        </authorList>
    </citation>
    <scope>NUCLEOTIDE SEQUENCE</scope>
    <source>
        <strain evidence="2">YIM 132084</strain>
    </source>
</reference>
<dbReference type="Gene3D" id="3.20.10.10">
    <property type="entry name" value="D-amino Acid Aminotransferase, subunit A, domain 2"/>
    <property type="match status" value="1"/>
</dbReference>
<dbReference type="PANTHER" id="PTHR42743">
    <property type="entry name" value="AMINO-ACID AMINOTRANSFERASE"/>
    <property type="match status" value="1"/>
</dbReference>
<dbReference type="InterPro" id="IPR036038">
    <property type="entry name" value="Aminotransferase-like"/>
</dbReference>
<dbReference type="GO" id="GO:0008483">
    <property type="term" value="F:transaminase activity"/>
    <property type="evidence" value="ECO:0007669"/>
    <property type="project" value="UniProtKB-KW"/>
</dbReference>
<dbReference type="EMBL" id="JAERWK010000006">
    <property type="protein sequence ID" value="MBM9466612.1"/>
    <property type="molecule type" value="Genomic_DNA"/>
</dbReference>
<evidence type="ECO:0000256" key="1">
    <source>
        <dbReference type="ARBA" id="ARBA00009320"/>
    </source>
</evidence>
<name>A0A938YDU7_9ACTN</name>
<proteinExistence type="inferred from homology"/>
<dbReference type="InterPro" id="IPR043132">
    <property type="entry name" value="BCAT-like_C"/>
</dbReference>
<sequence>MDGTESAPTMLVALLDGTVLPGDAPLLRPDDSGVLRGDGVFETTLAVDGVARDVDEHLRRLAGSAAALRLTLPGPGAWRTGIDAALAAVPAGSADGGADGGVDGGADWSQTLVRLVATRGAPGAGPTCFVTVGPVPDGVRAQRRGVRVLTLDRGIGGGDAAAVPWLLAGAKTLSYAVNMAAVRHAVAQGADDAVFVAPDGAVLEAPTATVVLAWERSLVTPPVDGILAGITVRRLFAAAEAAGWSTGSQVVPSADLHAADGMWLVSSARLLAPVTAVDGADRDSDRQRALTVELAALLQVPTG</sequence>
<evidence type="ECO:0000313" key="2">
    <source>
        <dbReference type="EMBL" id="MBM9466612.1"/>
    </source>
</evidence>